<dbReference type="PANTHER" id="PTHR47114">
    <property type="match status" value="1"/>
</dbReference>
<accession>A0A379S0Q7</accession>
<evidence type="ECO:0000256" key="3">
    <source>
        <dbReference type="ARBA" id="ARBA00022614"/>
    </source>
</evidence>
<organism evidence="6 7">
    <name type="scientific">Salmonella enterica subsp. arizonae</name>
    <dbReference type="NCBI Taxonomy" id="59203"/>
    <lineage>
        <taxon>Bacteria</taxon>
        <taxon>Pseudomonadati</taxon>
        <taxon>Pseudomonadota</taxon>
        <taxon>Gammaproteobacteria</taxon>
        <taxon>Enterobacterales</taxon>
        <taxon>Enterobacteriaceae</taxon>
        <taxon>Salmonella</taxon>
    </lineage>
</organism>
<dbReference type="PANTHER" id="PTHR47114:SF2">
    <property type="entry name" value="OLIGODENDROCYTE-MYELIN GLYCOPROTEIN"/>
    <property type="match status" value="1"/>
</dbReference>
<dbReference type="Proteomes" id="UP000254124">
    <property type="component" value="Unassembled WGS sequence"/>
</dbReference>
<dbReference type="SMART" id="SM00364">
    <property type="entry name" value="LRR_BAC"/>
    <property type="match status" value="1"/>
</dbReference>
<dbReference type="AlphaFoldDB" id="A0A379S0Q7"/>
<evidence type="ECO:0000313" key="6">
    <source>
        <dbReference type="EMBL" id="SUG14477.1"/>
    </source>
</evidence>
<dbReference type="InterPro" id="IPR051071">
    <property type="entry name" value="LRR-bact_E3_ubiq_ligases"/>
</dbReference>
<evidence type="ECO:0000313" key="7">
    <source>
        <dbReference type="Proteomes" id="UP000254124"/>
    </source>
</evidence>
<dbReference type="EMBL" id="UGWZ01000001">
    <property type="protein sequence ID" value="SUG14477.1"/>
    <property type="molecule type" value="Genomic_DNA"/>
</dbReference>
<dbReference type="GO" id="GO:0005576">
    <property type="term" value="C:extracellular region"/>
    <property type="evidence" value="ECO:0007669"/>
    <property type="project" value="UniProtKB-SubCell"/>
</dbReference>
<comment type="similarity">
    <text evidence="2">Belongs to the LRR-containing bacterial E3 ligase family.</text>
</comment>
<dbReference type="Gene3D" id="3.80.10.10">
    <property type="entry name" value="Ribonuclease Inhibitor"/>
    <property type="match status" value="1"/>
</dbReference>
<dbReference type="SUPFAM" id="SSF52058">
    <property type="entry name" value="L domain-like"/>
    <property type="match status" value="1"/>
</dbReference>
<evidence type="ECO:0000256" key="5">
    <source>
        <dbReference type="SAM" id="MobiDB-lite"/>
    </source>
</evidence>
<comment type="subcellular location">
    <subcellularLocation>
        <location evidence="1">Secreted</location>
    </subcellularLocation>
</comment>
<evidence type="ECO:0000256" key="4">
    <source>
        <dbReference type="ARBA" id="ARBA00022737"/>
    </source>
</evidence>
<evidence type="ECO:0000256" key="1">
    <source>
        <dbReference type="ARBA" id="ARBA00004613"/>
    </source>
</evidence>
<gene>
    <name evidence="6" type="primary">sspH2_4</name>
    <name evidence="6" type="ORF">NCTC7295_02107</name>
</gene>
<evidence type="ECO:0000256" key="2">
    <source>
        <dbReference type="ARBA" id="ARBA00009868"/>
    </source>
</evidence>
<name>A0A379S0Q7_SALER</name>
<reference evidence="6 7" key="1">
    <citation type="submission" date="2018-06" db="EMBL/GenBank/DDBJ databases">
        <authorList>
            <consortium name="Pathogen Informatics"/>
            <person name="Doyle S."/>
        </authorList>
    </citation>
    <scope>NUCLEOTIDE SEQUENCE [LARGE SCALE GENOMIC DNA]</scope>
    <source>
        <strain evidence="6 7">NCTC7295</strain>
    </source>
</reference>
<dbReference type="EC" id="6.3.2.-" evidence="6"/>
<keyword evidence="4" id="KW-0677">Repeat</keyword>
<proteinExistence type="inferred from homology"/>
<dbReference type="InterPro" id="IPR032675">
    <property type="entry name" value="LRR_dom_sf"/>
</dbReference>
<protein>
    <submittedName>
        <fullName evidence="6">E3 ubiquitin-protein ligase SspH2</fullName>
        <ecNumber evidence="6">6.3.2.-</ecNumber>
    </submittedName>
</protein>
<feature type="region of interest" description="Disordered" evidence="5">
    <location>
        <begin position="61"/>
        <end position="92"/>
    </location>
</feature>
<keyword evidence="3" id="KW-0433">Leucine-rich repeat</keyword>
<sequence length="92" mass="9730">MFDNQLPSLPALPPGLRTLRASNNRLTRLPESITGLSSEATVHLEGNLLSERTLQTMQNLTSAPGYSGPQDTIRYGGAFRPPGSPGTAPGGR</sequence>